<keyword evidence="2" id="KW-0496">Mitochondrion</keyword>
<organism evidence="4 5">
    <name type="scientific">Funneliformis caledonium</name>
    <dbReference type="NCBI Taxonomy" id="1117310"/>
    <lineage>
        <taxon>Eukaryota</taxon>
        <taxon>Fungi</taxon>
        <taxon>Fungi incertae sedis</taxon>
        <taxon>Mucoromycota</taxon>
        <taxon>Glomeromycotina</taxon>
        <taxon>Glomeromycetes</taxon>
        <taxon>Glomerales</taxon>
        <taxon>Glomeraceae</taxon>
        <taxon>Funneliformis</taxon>
    </lineage>
</organism>
<keyword evidence="5" id="KW-1185">Reference proteome</keyword>
<dbReference type="OrthoDB" id="2411205at2759"/>
<evidence type="ECO:0000259" key="3">
    <source>
        <dbReference type="Pfam" id="PF04471"/>
    </source>
</evidence>
<proteinExistence type="predicted"/>
<dbReference type="EMBL" id="CAJVPQ010004800">
    <property type="protein sequence ID" value="CAG8658466.1"/>
    <property type="molecule type" value="Genomic_DNA"/>
</dbReference>
<dbReference type="GO" id="GO:0003677">
    <property type="term" value="F:DNA binding"/>
    <property type="evidence" value="ECO:0007669"/>
    <property type="project" value="InterPro"/>
</dbReference>
<dbReference type="GO" id="GO:0004519">
    <property type="term" value="F:endonuclease activity"/>
    <property type="evidence" value="ECO:0007669"/>
    <property type="project" value="InterPro"/>
</dbReference>
<evidence type="ECO:0000313" key="4">
    <source>
        <dbReference type="EMBL" id="CAG8658466.1"/>
    </source>
</evidence>
<dbReference type="PANTHER" id="PTHR28133">
    <property type="entry name" value="REQUIRED FOR RESPIRATORY GROWTH PROTEIN 7, MITOCHONDRIAL"/>
    <property type="match status" value="1"/>
</dbReference>
<accession>A0A9N9DZH5</accession>
<dbReference type="Proteomes" id="UP000789570">
    <property type="component" value="Unassembled WGS sequence"/>
</dbReference>
<dbReference type="InterPro" id="IPR011856">
    <property type="entry name" value="tRNA_endonuc-like_dom_sf"/>
</dbReference>
<reference evidence="4" key="1">
    <citation type="submission" date="2021-06" db="EMBL/GenBank/DDBJ databases">
        <authorList>
            <person name="Kallberg Y."/>
            <person name="Tangrot J."/>
            <person name="Rosling A."/>
        </authorList>
    </citation>
    <scope>NUCLEOTIDE SEQUENCE</scope>
    <source>
        <strain evidence="4">UK204</strain>
    </source>
</reference>
<protein>
    <submittedName>
        <fullName evidence="4">339_t:CDS:1</fullName>
    </submittedName>
</protein>
<dbReference type="Pfam" id="PF04471">
    <property type="entry name" value="Mrr_cat"/>
    <property type="match status" value="1"/>
</dbReference>
<dbReference type="InterPro" id="IPR011335">
    <property type="entry name" value="Restrct_endonuc-II-like"/>
</dbReference>
<evidence type="ECO:0000256" key="1">
    <source>
        <dbReference type="ARBA" id="ARBA00004173"/>
    </source>
</evidence>
<comment type="subcellular location">
    <subcellularLocation>
        <location evidence="1">Mitochondrion</location>
    </subcellularLocation>
</comment>
<evidence type="ECO:0000256" key="2">
    <source>
        <dbReference type="ARBA" id="ARBA00023128"/>
    </source>
</evidence>
<sequence length="133" mass="14828">MQHISSVEKGRKLEERVVRVLRSVNIECERIGGPGDGGIDVIGRIVDTPFIIQCKNWHRNIGPSVVREIEGVLTRYPNTIAVIVASSKNNFYPAAIETAKSSVFNIILTDPTSICEDLISIVEIHWKFMDHGT</sequence>
<dbReference type="Gene3D" id="3.40.1350.10">
    <property type="match status" value="1"/>
</dbReference>
<dbReference type="InterPro" id="IPR018828">
    <property type="entry name" value="RRG7"/>
</dbReference>
<name>A0A9N9DZH5_9GLOM</name>
<gene>
    <name evidence="4" type="ORF">FCALED_LOCUS11426</name>
</gene>
<dbReference type="PANTHER" id="PTHR28133:SF1">
    <property type="entry name" value="REQUIRED FOR RESPIRATORY GROWTH PROTEIN 7, MITOCHONDRIAL"/>
    <property type="match status" value="1"/>
</dbReference>
<dbReference type="GO" id="GO:0009307">
    <property type="term" value="P:DNA restriction-modification system"/>
    <property type="evidence" value="ECO:0007669"/>
    <property type="project" value="InterPro"/>
</dbReference>
<evidence type="ECO:0000313" key="5">
    <source>
        <dbReference type="Proteomes" id="UP000789570"/>
    </source>
</evidence>
<dbReference type="SUPFAM" id="SSF52980">
    <property type="entry name" value="Restriction endonuclease-like"/>
    <property type="match status" value="1"/>
</dbReference>
<feature type="domain" description="Restriction endonuclease type IV Mrr" evidence="3">
    <location>
        <begin position="10"/>
        <end position="115"/>
    </location>
</feature>
<dbReference type="GO" id="GO:0006302">
    <property type="term" value="P:double-strand break repair"/>
    <property type="evidence" value="ECO:0007669"/>
    <property type="project" value="UniProtKB-ARBA"/>
</dbReference>
<dbReference type="AlphaFoldDB" id="A0A9N9DZH5"/>
<dbReference type="InterPro" id="IPR007560">
    <property type="entry name" value="Restrct_endonuc_IV_Mrr"/>
</dbReference>
<comment type="caution">
    <text evidence="4">The sequence shown here is derived from an EMBL/GenBank/DDBJ whole genome shotgun (WGS) entry which is preliminary data.</text>
</comment>
<dbReference type="GO" id="GO:0005739">
    <property type="term" value="C:mitochondrion"/>
    <property type="evidence" value="ECO:0007669"/>
    <property type="project" value="UniProtKB-SubCell"/>
</dbReference>